<name>A0A5M1DVL8_CAMUP</name>
<comment type="caution">
    <text evidence="1">The sequence shown here is derived from an EMBL/GenBank/DDBJ whole genome shotgun (WGS) entry which is preliminary data.</text>
</comment>
<dbReference type="Pfam" id="PF13155">
    <property type="entry name" value="Toprim_2"/>
    <property type="match status" value="1"/>
</dbReference>
<proteinExistence type="predicted"/>
<accession>A0A5M1DVL8</accession>
<dbReference type="EMBL" id="AAJCUB010000049">
    <property type="protein sequence ID" value="ECK6930784.1"/>
    <property type="molecule type" value="Genomic_DNA"/>
</dbReference>
<dbReference type="AlphaFoldDB" id="A0A5M1DVL8"/>
<gene>
    <name evidence="1" type="ORF">FSE91_08235</name>
</gene>
<reference evidence="1" key="1">
    <citation type="submission" date="2019-08" db="EMBL/GenBank/DDBJ databases">
        <authorList>
            <consortium name="GenomeTrakr network: Whole genome sequencing for foodborne pathogen traceback"/>
        </authorList>
    </citation>
    <scope>NUCLEOTIDE SEQUENCE</scope>
    <source>
        <strain evidence="1">TTU_623</strain>
    </source>
</reference>
<sequence length="404" mass="46936">MQKNRKNEDFIELALDEILKNNGYYEKKDKTSLRYKVLANANGDLVVVSKNENGHYLYFNPNDDRDRGNIFNFCKNRGIRAEDLLKGIEGVDLKATNITHTSISSKKALEEYEAMKGLAFNNFFFTKRLIDPHLMQEFANLKQDKLKNIIVPSFTLSQTTLNEKIHSYIVPNGYVSYLCSPLIDKESKIPKNIKSLCYGTKGLEILKTQQSKKEDIENIIITESMIDSLSLLELKEFNPKNTLLCSTNGQLSKAQKEVFMYLNDNFKEAKVYLGFDNDSKGKEFEKSAKEFFHKATCLKPNFKDFNDDLIVAKHFNLENNFIKTDCQKLFFEMEKRAVLFVKNFHKMSHEEMAKELKQISTIDLPKYEKIKPKIEKYLETKTLDFSYNKLSQCLERELGKARVV</sequence>
<evidence type="ECO:0000313" key="1">
    <source>
        <dbReference type="EMBL" id="ECK6930784.1"/>
    </source>
</evidence>
<evidence type="ECO:0008006" key="2">
    <source>
        <dbReference type="Google" id="ProtNLM"/>
    </source>
</evidence>
<organism evidence="1">
    <name type="scientific">Campylobacter upsaliensis</name>
    <dbReference type="NCBI Taxonomy" id="28080"/>
    <lineage>
        <taxon>Bacteria</taxon>
        <taxon>Pseudomonadati</taxon>
        <taxon>Campylobacterota</taxon>
        <taxon>Epsilonproteobacteria</taxon>
        <taxon>Campylobacterales</taxon>
        <taxon>Campylobacteraceae</taxon>
        <taxon>Campylobacter</taxon>
    </lineage>
</organism>
<protein>
    <recommendedName>
        <fullName evidence="2">Toprim domain-containing protein</fullName>
    </recommendedName>
</protein>
<dbReference type="Gene3D" id="3.40.1360.10">
    <property type="match status" value="1"/>
</dbReference>
<dbReference type="RefSeq" id="WP_214148796.1">
    <property type="nucleotide sequence ID" value="NZ_JAHCYV010000039.1"/>
</dbReference>